<dbReference type="PANTHER" id="PTHR35537">
    <property type="entry name" value="DNA DAMAGE-INDUCIBLE APOPTOSIS SUPPRESSOR PROTEIN DDIAS"/>
    <property type="match status" value="1"/>
</dbReference>
<reference evidence="3" key="1">
    <citation type="journal article" date="2023" name="G3 (Bethesda)">
        <title>A reference genome for the long-term kleptoplast-retaining sea slug Elysia crispata morphotype clarki.</title>
        <authorList>
            <person name="Eastman K.E."/>
            <person name="Pendleton A.L."/>
            <person name="Shaikh M.A."/>
            <person name="Suttiyut T."/>
            <person name="Ogas R."/>
            <person name="Tomko P."/>
            <person name="Gavelis G."/>
            <person name="Widhalm J.R."/>
            <person name="Wisecaver J.H."/>
        </authorList>
    </citation>
    <scope>NUCLEOTIDE SEQUENCE</scope>
    <source>
        <strain evidence="3">ECLA1</strain>
    </source>
</reference>
<feature type="domain" description="Replication factor A C-terminal" evidence="2">
    <location>
        <begin position="26"/>
        <end position="112"/>
    </location>
</feature>
<dbReference type="GO" id="GO:0005634">
    <property type="term" value="C:nucleus"/>
    <property type="evidence" value="ECO:0007669"/>
    <property type="project" value="TreeGrafter"/>
</dbReference>
<feature type="region of interest" description="Disordered" evidence="1">
    <location>
        <begin position="359"/>
        <end position="399"/>
    </location>
</feature>
<evidence type="ECO:0000313" key="4">
    <source>
        <dbReference type="Proteomes" id="UP001283361"/>
    </source>
</evidence>
<protein>
    <recommendedName>
        <fullName evidence="2">Replication factor A C-terminal domain-containing protein</fullName>
    </recommendedName>
</protein>
<feature type="region of interest" description="Disordered" evidence="1">
    <location>
        <begin position="926"/>
        <end position="956"/>
    </location>
</feature>
<feature type="compositionally biased region" description="Polar residues" evidence="1">
    <location>
        <begin position="1188"/>
        <end position="1208"/>
    </location>
</feature>
<dbReference type="PANTHER" id="PTHR35537:SF1">
    <property type="entry name" value="DNA DAMAGE-INDUCED APOPTOSIS SUPPRESSOR PROTEIN"/>
    <property type="match status" value="1"/>
</dbReference>
<comment type="caution">
    <text evidence="3">The sequence shown here is derived from an EMBL/GenBank/DDBJ whole genome shotgun (WGS) entry which is preliminary data.</text>
</comment>
<dbReference type="InterPro" id="IPR012340">
    <property type="entry name" value="NA-bd_OB-fold"/>
</dbReference>
<feature type="compositionally biased region" description="Polar residues" evidence="1">
    <location>
        <begin position="930"/>
        <end position="955"/>
    </location>
</feature>
<dbReference type="GO" id="GO:0005737">
    <property type="term" value="C:cytoplasm"/>
    <property type="evidence" value="ECO:0007669"/>
    <property type="project" value="TreeGrafter"/>
</dbReference>
<keyword evidence="4" id="KW-1185">Reference proteome</keyword>
<gene>
    <name evidence="3" type="ORF">RRG08_006874</name>
</gene>
<dbReference type="SUPFAM" id="SSF50249">
    <property type="entry name" value="Nucleic acid-binding proteins"/>
    <property type="match status" value="1"/>
</dbReference>
<feature type="region of interest" description="Disordered" evidence="1">
    <location>
        <begin position="1188"/>
        <end position="1221"/>
    </location>
</feature>
<proteinExistence type="predicted"/>
<feature type="region of interest" description="Disordered" evidence="1">
    <location>
        <begin position="1241"/>
        <end position="1276"/>
    </location>
</feature>
<dbReference type="GO" id="GO:1902230">
    <property type="term" value="P:negative regulation of intrinsic apoptotic signaling pathway in response to DNA damage"/>
    <property type="evidence" value="ECO:0007669"/>
    <property type="project" value="InterPro"/>
</dbReference>
<feature type="compositionally biased region" description="Basic and acidic residues" evidence="1">
    <location>
        <begin position="381"/>
        <end position="399"/>
    </location>
</feature>
<evidence type="ECO:0000256" key="1">
    <source>
        <dbReference type="SAM" id="MobiDB-lite"/>
    </source>
</evidence>
<organism evidence="3 4">
    <name type="scientific">Elysia crispata</name>
    <name type="common">lettuce slug</name>
    <dbReference type="NCBI Taxonomy" id="231223"/>
    <lineage>
        <taxon>Eukaryota</taxon>
        <taxon>Metazoa</taxon>
        <taxon>Spiralia</taxon>
        <taxon>Lophotrochozoa</taxon>
        <taxon>Mollusca</taxon>
        <taxon>Gastropoda</taxon>
        <taxon>Heterobranchia</taxon>
        <taxon>Euthyneura</taxon>
        <taxon>Panpulmonata</taxon>
        <taxon>Sacoglossa</taxon>
        <taxon>Placobranchoidea</taxon>
        <taxon>Plakobranchidae</taxon>
        <taxon>Elysia</taxon>
    </lineage>
</organism>
<dbReference type="AlphaFoldDB" id="A0AAE1B7S1"/>
<dbReference type="InterPro" id="IPR043522">
    <property type="entry name" value="DDIAS"/>
</dbReference>
<evidence type="ECO:0000259" key="2">
    <source>
        <dbReference type="Pfam" id="PF08646"/>
    </source>
</evidence>
<sequence length="1276" mass="142920">MHNKYYRGLTDGKIIKMAGGNSRVLLAATVTGIGNGPSVYPACSQCYCRLIQVESNGQSQCPKCSRMYKTEEIYHRFRLSATITDFLSTANITAFGGMLDVFFGATASKFNEKILFLKEKYCAIWQELVKFAIEQTFVGQSLLFGFKVNPTVLKKSLSQLPQRQVLLSDVVCDSLSTGLHTVNSSAPKLMNDLIAVQIAHHRKPDQDFRTVIDSLSEIVRFVDEKCKAQVLFNKENLKDAVSHLFYRGLASFANQTDQSFLPLLEERSGTESLCSDSSISSGSELSSIRLSCDSSIQEIKNKLIKDESLVNITNVNNEYEMSSFVSLKKESAEDSTNLLMKSMISNYVVETDQQGNASCLRRSKRISEKRRNESNASFHTNESEKTDDIPQSKERERRGRCDKKLNNVSWCTRKHNLIAQKAVFQHDILPSRATCIFTSTASCLSACSNSGNEIQNSLHQRSCESGNRQMKSKSSTQKCEKLEASLLSTNEDNPKRVLRSSLNQDLSKKEIRVVNGIGFEKSSNLLNLHYDSSPQSEPISQNASHLRSVSKSCPSTLNSMEITKNIPTQLDLLLTNTSCFNGLFMHNHTDRLEQNEKPIYEIQGNVEEFPESENLSAFLNAGQLNSATYETELGHLKRYHFDEMKDNKILRPEQLSQNVGYLSQEDKVSISNRKRHGSEDKDMVLRQLDHVSFSNITYRRKSKQKRKNSKLQVKLDETNLIGQTAMKEGCQSQTQRCEASDMLAAPESEDIYVFLGGVGLDLQETPNTSIENAKHENKETRPSIEKERDCFASTPSEYGNESNHTSSIESQVKISEPPLTSFVEGMKCDFEHVSKDYSERYSTDSKRNDMLPAEITPSNMLSLEKDQITTDIIYGDNITVDSRIFYLSESVVEDNSNCIMGQGVAPFNPCLENCTQLPMNARKILENSTKDSNPVNTETSLSNRLSGTAQGSPEQDASFDLFEDSYTTSNGSSEQCLGALHNHDSDETECTHSYRRTSAVNNERPCLETCESYQCPSLSFRSPIIGHQRVKFNKRQKEIIFHDFEIISHLPVPSPQTKTLKSCLKKEPIPQQTNSSNGCSQDLFDSQLQASSSISKSLEGEVNIFSQNQSSTNNDLESWYIKSTKTILDPAALSIFQNSINGSQDMFSSCDTDSSESSRTEVNCLVTTNSLQKKRHSESSTLADFSHRFTSTKHGSPTAIQTTNGQMLSSKTRSSTSKSRDIQRASLDLFSPSFSQKTCERIPTSSFHHSLDPSPTLRFQKGRKPETPDLFSADSD</sequence>
<evidence type="ECO:0000313" key="3">
    <source>
        <dbReference type="EMBL" id="KAK3801157.1"/>
    </source>
</evidence>
<dbReference type="Gene3D" id="2.40.50.140">
    <property type="entry name" value="Nucleic acid-binding proteins"/>
    <property type="match status" value="1"/>
</dbReference>
<dbReference type="Proteomes" id="UP001283361">
    <property type="component" value="Unassembled WGS sequence"/>
</dbReference>
<name>A0AAE1B7S1_9GAST</name>
<dbReference type="InterPro" id="IPR013955">
    <property type="entry name" value="Rep_factor-A_C"/>
</dbReference>
<dbReference type="Pfam" id="PF08646">
    <property type="entry name" value="Rep_fac-A_C"/>
    <property type="match status" value="1"/>
</dbReference>
<accession>A0AAE1B7S1</accession>
<dbReference type="EMBL" id="JAWDGP010000364">
    <property type="protein sequence ID" value="KAK3801157.1"/>
    <property type="molecule type" value="Genomic_DNA"/>
</dbReference>